<gene>
    <name evidence="2" type="ORF">GCM10011312_12220</name>
</gene>
<feature type="transmembrane region" description="Helical" evidence="1">
    <location>
        <begin position="35"/>
        <end position="51"/>
    </location>
</feature>
<sequence length="66" mass="8167">MNKKVYKIFEYAYLVMFVLSVVAVVTSWNSDRDRAYLFLFFSVVSIFMYFFKRNFRKKLEKRQQDN</sequence>
<keyword evidence="1" id="KW-1133">Transmembrane helix</keyword>
<organism evidence="2 3">
    <name type="scientific">Planktosalinus lacus</name>
    <dbReference type="NCBI Taxonomy" id="1526573"/>
    <lineage>
        <taxon>Bacteria</taxon>
        <taxon>Pseudomonadati</taxon>
        <taxon>Bacteroidota</taxon>
        <taxon>Flavobacteriia</taxon>
        <taxon>Flavobacteriales</taxon>
        <taxon>Flavobacteriaceae</taxon>
        <taxon>Planktosalinus</taxon>
    </lineage>
</organism>
<keyword evidence="1" id="KW-0812">Transmembrane</keyword>
<reference evidence="2" key="1">
    <citation type="journal article" date="2014" name="Int. J. Syst. Evol. Microbiol.">
        <title>Complete genome sequence of Corynebacterium casei LMG S-19264T (=DSM 44701T), isolated from a smear-ripened cheese.</title>
        <authorList>
            <consortium name="US DOE Joint Genome Institute (JGI-PGF)"/>
            <person name="Walter F."/>
            <person name="Albersmeier A."/>
            <person name="Kalinowski J."/>
            <person name="Ruckert C."/>
        </authorList>
    </citation>
    <scope>NUCLEOTIDE SEQUENCE</scope>
    <source>
        <strain evidence="2">CGMCC 1.12924</strain>
    </source>
</reference>
<keyword evidence="3" id="KW-1185">Reference proteome</keyword>
<evidence type="ECO:0000313" key="3">
    <source>
        <dbReference type="Proteomes" id="UP000652231"/>
    </source>
</evidence>
<dbReference type="AlphaFoldDB" id="A0A8J2V9N5"/>
<proteinExistence type="predicted"/>
<feature type="transmembrane region" description="Helical" evidence="1">
    <location>
        <begin position="12"/>
        <end position="29"/>
    </location>
</feature>
<evidence type="ECO:0000313" key="2">
    <source>
        <dbReference type="EMBL" id="GGD89904.1"/>
    </source>
</evidence>
<dbReference type="Proteomes" id="UP000652231">
    <property type="component" value="Unassembled WGS sequence"/>
</dbReference>
<protein>
    <submittedName>
        <fullName evidence="2">Uncharacterized protein</fullName>
    </submittedName>
</protein>
<name>A0A8J2V9N5_9FLAO</name>
<accession>A0A8J2V9N5</accession>
<comment type="caution">
    <text evidence="2">The sequence shown here is derived from an EMBL/GenBank/DDBJ whole genome shotgun (WGS) entry which is preliminary data.</text>
</comment>
<reference evidence="2" key="2">
    <citation type="submission" date="2020-09" db="EMBL/GenBank/DDBJ databases">
        <authorList>
            <person name="Sun Q."/>
            <person name="Zhou Y."/>
        </authorList>
    </citation>
    <scope>NUCLEOTIDE SEQUENCE</scope>
    <source>
        <strain evidence="2">CGMCC 1.12924</strain>
    </source>
</reference>
<keyword evidence="1" id="KW-0472">Membrane</keyword>
<evidence type="ECO:0000256" key="1">
    <source>
        <dbReference type="SAM" id="Phobius"/>
    </source>
</evidence>
<dbReference type="EMBL" id="BMGK01000004">
    <property type="protein sequence ID" value="GGD89904.1"/>
    <property type="molecule type" value="Genomic_DNA"/>
</dbReference>
<dbReference type="RefSeq" id="WP_188440581.1">
    <property type="nucleotide sequence ID" value="NZ_BMGK01000004.1"/>
</dbReference>